<evidence type="ECO:0000313" key="2">
    <source>
        <dbReference type="Proteomes" id="UP000518752"/>
    </source>
</evidence>
<dbReference type="InterPro" id="IPR001680">
    <property type="entry name" value="WD40_rpt"/>
</dbReference>
<evidence type="ECO:0008006" key="3">
    <source>
        <dbReference type="Google" id="ProtNLM"/>
    </source>
</evidence>
<organism evidence="1 2">
    <name type="scientific">Collybiopsis confluens</name>
    <dbReference type="NCBI Taxonomy" id="2823264"/>
    <lineage>
        <taxon>Eukaryota</taxon>
        <taxon>Fungi</taxon>
        <taxon>Dikarya</taxon>
        <taxon>Basidiomycota</taxon>
        <taxon>Agaricomycotina</taxon>
        <taxon>Agaricomycetes</taxon>
        <taxon>Agaricomycetidae</taxon>
        <taxon>Agaricales</taxon>
        <taxon>Marasmiineae</taxon>
        <taxon>Omphalotaceae</taxon>
        <taxon>Collybiopsis</taxon>
    </lineage>
</organism>
<dbReference type="PANTHER" id="PTHR45296:SF1">
    <property type="entry name" value="TRANSDUCIN_WD40 REPEAT-LIKE SUPERFAMILY PROTEIN"/>
    <property type="match status" value="1"/>
</dbReference>
<name>A0A8H5HUS9_9AGAR</name>
<comment type="caution">
    <text evidence="1">The sequence shown here is derived from an EMBL/GenBank/DDBJ whole genome shotgun (WGS) entry which is preliminary data.</text>
</comment>
<dbReference type="OrthoDB" id="2161379at2759"/>
<proteinExistence type="predicted"/>
<dbReference type="Proteomes" id="UP000518752">
    <property type="component" value="Unassembled WGS sequence"/>
</dbReference>
<reference evidence="1 2" key="1">
    <citation type="journal article" date="2020" name="ISME J.">
        <title>Uncovering the hidden diversity of litter-decomposition mechanisms in mushroom-forming fungi.</title>
        <authorList>
            <person name="Floudas D."/>
            <person name="Bentzer J."/>
            <person name="Ahren D."/>
            <person name="Johansson T."/>
            <person name="Persson P."/>
            <person name="Tunlid A."/>
        </authorList>
    </citation>
    <scope>NUCLEOTIDE SEQUENCE [LARGE SCALE GENOMIC DNA]</scope>
    <source>
        <strain evidence="1 2">CBS 406.79</strain>
    </source>
</reference>
<dbReference type="Gene3D" id="2.130.10.10">
    <property type="entry name" value="YVTN repeat-like/Quinoprotein amine dehydrogenase"/>
    <property type="match status" value="1"/>
</dbReference>
<accession>A0A8H5HUS9</accession>
<dbReference type="InterPro" id="IPR015943">
    <property type="entry name" value="WD40/YVTN_repeat-like_dom_sf"/>
</dbReference>
<dbReference type="Pfam" id="PF00400">
    <property type="entry name" value="WD40"/>
    <property type="match status" value="1"/>
</dbReference>
<dbReference type="EMBL" id="JAACJN010000019">
    <property type="protein sequence ID" value="KAF5389952.1"/>
    <property type="molecule type" value="Genomic_DNA"/>
</dbReference>
<dbReference type="AlphaFoldDB" id="A0A8H5HUS9"/>
<dbReference type="PANTHER" id="PTHR45296">
    <property type="entry name" value="TRANSDUCIN/WD40 REPEAT-LIKE SUPERFAMILY PROTEIN"/>
    <property type="match status" value="1"/>
</dbReference>
<dbReference type="SMART" id="SM00320">
    <property type="entry name" value="WD40"/>
    <property type="match status" value="2"/>
</dbReference>
<sequence>MYSTSRILNTPAPVSALEFPHAGHLFVGSYDGTLRLYDLSSFKVIRAVRGLKDEISSIASTKRPGTNLRDVWVACGNSVHLFKMDTPSMILNPQDTIASTNLTQYDADVVNDIALDIKHLAFSTDGGTVGIVDLSTNSIWRMKEGHTSISSCVNFVPDRPRELISAGYDEAFLHFDFQEGTILSQHKIQSPSPTVSDGISLSPPFIMSTAMSSNGILAAGTADGRLWAGLGGQKGLVSKSKSKAKRSRKWNGLSDEDGILCTKVADGPIVALSFVNSKILCASTLLGTIIQWKINVKSNDQDTILEEVWRKNVTGMDKVNALVTNDTKIIVGGLTKEGKGVIEIWDIPPQNTASA</sequence>
<keyword evidence="2" id="KW-1185">Reference proteome</keyword>
<evidence type="ECO:0000313" key="1">
    <source>
        <dbReference type="EMBL" id="KAF5389952.1"/>
    </source>
</evidence>
<gene>
    <name evidence="1" type="ORF">D9757_003629</name>
</gene>
<dbReference type="InterPro" id="IPR036322">
    <property type="entry name" value="WD40_repeat_dom_sf"/>
</dbReference>
<protein>
    <recommendedName>
        <fullName evidence="3">WD40 repeat-like protein</fullName>
    </recommendedName>
</protein>
<dbReference type="SUPFAM" id="SSF50978">
    <property type="entry name" value="WD40 repeat-like"/>
    <property type="match status" value="1"/>
</dbReference>